<dbReference type="InterPro" id="IPR017853">
    <property type="entry name" value="GH"/>
</dbReference>
<gene>
    <name evidence="1" type="ORF">CHILSU_LOCUS7891</name>
</gene>
<dbReference type="Gene3D" id="3.20.20.80">
    <property type="entry name" value="Glycosidases"/>
    <property type="match status" value="1"/>
</dbReference>
<dbReference type="SUPFAM" id="SSF51445">
    <property type="entry name" value="(Trans)glycosidases"/>
    <property type="match status" value="1"/>
</dbReference>
<sequence>MRTLAVVGIAVAIVLGVGIVIGSITWAVIASRDTTPVPDPPELIELDWWQHCVLYQIYPRSLKDSDGDGIGDLKVPPCFGRHVKPLVPVASAVVSTRQSALCPRGGSWPNLPIPSIGKACAPAVKTLIG</sequence>
<evidence type="ECO:0000313" key="2">
    <source>
        <dbReference type="Proteomes" id="UP001153292"/>
    </source>
</evidence>
<organism evidence="1 2">
    <name type="scientific">Chilo suppressalis</name>
    <name type="common">Asiatic rice borer moth</name>
    <dbReference type="NCBI Taxonomy" id="168631"/>
    <lineage>
        <taxon>Eukaryota</taxon>
        <taxon>Metazoa</taxon>
        <taxon>Ecdysozoa</taxon>
        <taxon>Arthropoda</taxon>
        <taxon>Hexapoda</taxon>
        <taxon>Insecta</taxon>
        <taxon>Pterygota</taxon>
        <taxon>Neoptera</taxon>
        <taxon>Endopterygota</taxon>
        <taxon>Lepidoptera</taxon>
        <taxon>Glossata</taxon>
        <taxon>Ditrysia</taxon>
        <taxon>Pyraloidea</taxon>
        <taxon>Crambidae</taxon>
        <taxon>Crambinae</taxon>
        <taxon>Chilo</taxon>
    </lineage>
</organism>
<evidence type="ECO:0000313" key="1">
    <source>
        <dbReference type="EMBL" id="CAH0404548.1"/>
    </source>
</evidence>
<protein>
    <submittedName>
        <fullName evidence="1">Uncharacterized protein</fullName>
    </submittedName>
</protein>
<keyword evidence="2" id="KW-1185">Reference proteome</keyword>
<name>A0ABN8BDP0_CHISP</name>
<dbReference type="EMBL" id="OU963896">
    <property type="protein sequence ID" value="CAH0404548.1"/>
    <property type="molecule type" value="Genomic_DNA"/>
</dbReference>
<dbReference type="Proteomes" id="UP001153292">
    <property type="component" value="Chromosome 3"/>
</dbReference>
<reference evidence="1" key="1">
    <citation type="submission" date="2021-12" db="EMBL/GenBank/DDBJ databases">
        <authorList>
            <person name="King R."/>
        </authorList>
    </citation>
    <scope>NUCLEOTIDE SEQUENCE</scope>
</reference>
<accession>A0ABN8BDP0</accession>
<proteinExistence type="predicted"/>